<dbReference type="SUPFAM" id="SSF103039">
    <property type="entry name" value="CheC-like"/>
    <property type="match status" value="1"/>
</dbReference>
<dbReference type="InterPro" id="IPR001689">
    <property type="entry name" value="Flag_FliM"/>
</dbReference>
<proteinExistence type="inferred from homology"/>
<evidence type="ECO:0000256" key="7">
    <source>
        <dbReference type="ARBA" id="ARBA00022779"/>
    </source>
</evidence>
<organism evidence="12 13">
    <name type="scientific">Eshraghiella crossota DSM 2876</name>
    <dbReference type="NCBI Taxonomy" id="511680"/>
    <lineage>
        <taxon>Bacteria</taxon>
        <taxon>Bacillati</taxon>
        <taxon>Bacillota</taxon>
        <taxon>Clostridia</taxon>
        <taxon>Lachnospirales</taxon>
        <taxon>Lachnospiraceae</taxon>
        <taxon>Eshraghiella</taxon>
    </lineage>
</organism>
<dbReference type="Proteomes" id="UP000006238">
    <property type="component" value="Unassembled WGS sequence"/>
</dbReference>
<dbReference type="Pfam" id="PF02154">
    <property type="entry name" value="FliM"/>
    <property type="match status" value="1"/>
</dbReference>
<comment type="subcellular location">
    <subcellularLocation>
        <location evidence="1">Bacterial flagellum basal body</location>
    </subcellularLocation>
    <subcellularLocation>
        <location evidence="2">Cell membrane</location>
        <topology evidence="2">Peripheral membrane protein</topology>
    </subcellularLocation>
</comment>
<dbReference type="eggNOG" id="COG1868">
    <property type="taxonomic scope" value="Bacteria"/>
</dbReference>
<dbReference type="AlphaFoldDB" id="D4S198"/>
<dbReference type="GO" id="GO:0003774">
    <property type="term" value="F:cytoskeletal motor activity"/>
    <property type="evidence" value="ECO:0007669"/>
    <property type="project" value="InterPro"/>
</dbReference>
<gene>
    <name evidence="12" type="primary">fliM</name>
    <name evidence="12" type="ORF">BUTYVIB_01868</name>
</gene>
<dbReference type="NCBIfam" id="TIGR01397">
    <property type="entry name" value="fliM_switch"/>
    <property type="match status" value="1"/>
</dbReference>
<dbReference type="GO" id="GO:0005886">
    <property type="term" value="C:plasma membrane"/>
    <property type="evidence" value="ECO:0007669"/>
    <property type="project" value="UniProtKB-SubCell"/>
</dbReference>
<comment type="similarity">
    <text evidence="3">Belongs to the FliM family.</text>
</comment>
<keyword evidence="7" id="KW-0283">Flagellar rotation</keyword>
<keyword evidence="12" id="KW-0282">Flagellum</keyword>
<keyword evidence="8" id="KW-0472">Membrane</keyword>
<dbReference type="PANTHER" id="PTHR30034">
    <property type="entry name" value="FLAGELLAR MOTOR SWITCH PROTEIN FLIM"/>
    <property type="match status" value="1"/>
</dbReference>
<feature type="domain" description="Flagellar motor switch protein FliN-like C-terminal" evidence="11">
    <location>
        <begin position="255"/>
        <end position="324"/>
    </location>
</feature>
<evidence type="ECO:0000256" key="5">
    <source>
        <dbReference type="ARBA" id="ARBA00022475"/>
    </source>
</evidence>
<reference evidence="12 13" key="1">
    <citation type="submission" date="2010-02" db="EMBL/GenBank/DDBJ databases">
        <authorList>
            <person name="Weinstock G."/>
            <person name="Sodergren E."/>
            <person name="Clifton S."/>
            <person name="Fulton L."/>
            <person name="Fulton B."/>
            <person name="Courtney L."/>
            <person name="Fronick C."/>
            <person name="Harrison M."/>
            <person name="Strong C."/>
            <person name="Farmer C."/>
            <person name="Delahaunty K."/>
            <person name="Markovic C."/>
            <person name="Hall O."/>
            <person name="Minx P."/>
            <person name="Tomlinson C."/>
            <person name="Mitreva M."/>
            <person name="Nelson J."/>
            <person name="Hou S."/>
            <person name="Wollam A."/>
            <person name="Pepin K.H."/>
            <person name="Johnson M."/>
            <person name="Bhonagiri V."/>
            <person name="Zhang X."/>
            <person name="Suruliraj S."/>
            <person name="Warren W."/>
            <person name="Chinwalla A."/>
            <person name="Mardis E.R."/>
            <person name="Wilson R.K."/>
        </authorList>
    </citation>
    <scope>NUCLEOTIDE SEQUENCE [LARGE SCALE GENOMIC DNA]</scope>
    <source>
        <strain evidence="12 13">DSM 2876</strain>
    </source>
</reference>
<evidence type="ECO:0000259" key="11">
    <source>
        <dbReference type="Pfam" id="PF01052"/>
    </source>
</evidence>
<dbReference type="STRING" id="45851.BHV86_08990"/>
<evidence type="ECO:0000256" key="3">
    <source>
        <dbReference type="ARBA" id="ARBA00011049"/>
    </source>
</evidence>
<comment type="caution">
    <text evidence="12">The sequence shown here is derived from an EMBL/GenBank/DDBJ whole genome shotgun (WGS) entry which is preliminary data.</text>
</comment>
<dbReference type="HOGENOM" id="CLU_052646_0_0_9"/>
<keyword evidence="12" id="KW-0966">Cell projection</keyword>
<protein>
    <recommendedName>
        <fullName evidence="4 10">Flagellar motor switch protein FliM</fullName>
    </recommendedName>
</protein>
<keyword evidence="13" id="KW-1185">Reference proteome</keyword>
<dbReference type="GO" id="GO:0009425">
    <property type="term" value="C:bacterial-type flagellum basal body"/>
    <property type="evidence" value="ECO:0007669"/>
    <property type="project" value="UniProtKB-SubCell"/>
</dbReference>
<dbReference type="PRINTS" id="PR00955">
    <property type="entry name" value="FLGMOTORFLIM"/>
</dbReference>
<dbReference type="GO" id="GO:0071978">
    <property type="term" value="P:bacterial-type flagellum-dependent swarming motility"/>
    <property type="evidence" value="ECO:0007669"/>
    <property type="project" value="TreeGrafter"/>
</dbReference>
<dbReference type="Gene3D" id="2.30.330.10">
    <property type="entry name" value="SpoA-like"/>
    <property type="match status" value="1"/>
</dbReference>
<dbReference type="InterPro" id="IPR001543">
    <property type="entry name" value="FliN-like_C"/>
</dbReference>
<keyword evidence="5" id="KW-1003">Cell membrane</keyword>
<keyword evidence="9" id="KW-0975">Bacterial flagellum</keyword>
<evidence type="ECO:0000256" key="8">
    <source>
        <dbReference type="ARBA" id="ARBA00023136"/>
    </source>
</evidence>
<name>D4S198_9FIRM</name>
<accession>D4S198</accession>
<evidence type="ECO:0000256" key="1">
    <source>
        <dbReference type="ARBA" id="ARBA00004117"/>
    </source>
</evidence>
<evidence type="ECO:0000256" key="9">
    <source>
        <dbReference type="ARBA" id="ARBA00023143"/>
    </source>
</evidence>
<dbReference type="PANTHER" id="PTHR30034:SF6">
    <property type="entry name" value="YOP PROTEINS TRANSLOCATION PROTEIN Q"/>
    <property type="match status" value="1"/>
</dbReference>
<dbReference type="SUPFAM" id="SSF101801">
    <property type="entry name" value="Surface presentation of antigens (SPOA)"/>
    <property type="match status" value="1"/>
</dbReference>
<evidence type="ECO:0000256" key="4">
    <source>
        <dbReference type="ARBA" id="ARBA00021898"/>
    </source>
</evidence>
<sequence>MKMGEVLSQSEIDNLLKQLNSGELDVEEMKNTEEKTVKDYDFARPAKFSKEHLRTLEIIFEHYGRLLSTNLPAYLRMPVQVEVKTSEAVIYSEFSNALSNPVLLGVVDFEPLDGNIVLEIASNLGFVIIDRLLGGAGKPLSKGRDFSEIELSIIERIFNICVNLLREPWQNVLSIVPRMERIETNSQFAQIISPSEMIAIVTISIKLGDTEGLMNVCLPYSVLEPVMDKLNTKYWFSTMQHRDVKTYEDAISSLISKAQIPVKAVLGNSTISVNDFLNLNVGDIIRLDRKVDEELDVYVGNIHKFTALPGSADDNYAVRITNVLRGEEE</sequence>
<evidence type="ECO:0000256" key="10">
    <source>
        <dbReference type="NCBIfam" id="TIGR01397"/>
    </source>
</evidence>
<dbReference type="Gene3D" id="3.40.1550.10">
    <property type="entry name" value="CheC-like"/>
    <property type="match status" value="1"/>
</dbReference>
<evidence type="ECO:0000313" key="12">
    <source>
        <dbReference type="EMBL" id="EFF67988.1"/>
    </source>
</evidence>
<dbReference type="Pfam" id="PF01052">
    <property type="entry name" value="FliMN_C"/>
    <property type="match status" value="1"/>
</dbReference>
<dbReference type="CDD" id="cd17908">
    <property type="entry name" value="FliM"/>
    <property type="match status" value="1"/>
</dbReference>
<dbReference type="InterPro" id="IPR036429">
    <property type="entry name" value="SpoA-like_sf"/>
</dbReference>
<keyword evidence="12" id="KW-0969">Cilium</keyword>
<dbReference type="GO" id="GO:0050918">
    <property type="term" value="P:positive chemotaxis"/>
    <property type="evidence" value="ECO:0007669"/>
    <property type="project" value="TreeGrafter"/>
</dbReference>
<evidence type="ECO:0000313" key="13">
    <source>
        <dbReference type="Proteomes" id="UP000006238"/>
    </source>
</evidence>
<dbReference type="EMBL" id="ABWN01000033">
    <property type="protein sequence ID" value="EFF67988.1"/>
    <property type="molecule type" value="Genomic_DNA"/>
</dbReference>
<dbReference type="InterPro" id="IPR028976">
    <property type="entry name" value="CheC-like_sf"/>
</dbReference>
<evidence type="ECO:0000256" key="6">
    <source>
        <dbReference type="ARBA" id="ARBA00022500"/>
    </source>
</evidence>
<dbReference type="PIRSF" id="PIRSF002888">
    <property type="entry name" value="FliM"/>
    <property type="match status" value="1"/>
</dbReference>
<evidence type="ECO:0000256" key="2">
    <source>
        <dbReference type="ARBA" id="ARBA00004202"/>
    </source>
</evidence>
<keyword evidence="6" id="KW-0145">Chemotaxis</keyword>